<dbReference type="PANTHER" id="PTHR24148:SF64">
    <property type="entry name" value="HETEROKARYON INCOMPATIBILITY DOMAIN-CONTAINING PROTEIN"/>
    <property type="match status" value="1"/>
</dbReference>
<protein>
    <submittedName>
        <fullName evidence="2">HET-domain-containing protein</fullName>
    </submittedName>
</protein>
<dbReference type="OrthoDB" id="5416609at2759"/>
<accession>A0A6A6UU93</accession>
<reference evidence="2" key="1">
    <citation type="journal article" date="2020" name="Stud. Mycol.">
        <title>101 Dothideomycetes genomes: a test case for predicting lifestyles and emergence of pathogens.</title>
        <authorList>
            <person name="Haridas S."/>
            <person name="Albert R."/>
            <person name="Binder M."/>
            <person name="Bloem J."/>
            <person name="Labutti K."/>
            <person name="Salamov A."/>
            <person name="Andreopoulos B."/>
            <person name="Baker S."/>
            <person name="Barry K."/>
            <person name="Bills G."/>
            <person name="Bluhm B."/>
            <person name="Cannon C."/>
            <person name="Castanera R."/>
            <person name="Culley D."/>
            <person name="Daum C."/>
            <person name="Ezra D."/>
            <person name="Gonzalez J."/>
            <person name="Henrissat B."/>
            <person name="Kuo A."/>
            <person name="Liang C."/>
            <person name="Lipzen A."/>
            <person name="Lutzoni F."/>
            <person name="Magnuson J."/>
            <person name="Mondo S."/>
            <person name="Nolan M."/>
            <person name="Ohm R."/>
            <person name="Pangilinan J."/>
            <person name="Park H.-J."/>
            <person name="Ramirez L."/>
            <person name="Alfaro M."/>
            <person name="Sun H."/>
            <person name="Tritt A."/>
            <person name="Yoshinaga Y."/>
            <person name="Zwiers L.-H."/>
            <person name="Turgeon B."/>
            <person name="Goodwin S."/>
            <person name="Spatafora J."/>
            <person name="Crous P."/>
            <person name="Grigoriev I."/>
        </authorList>
    </citation>
    <scope>NUCLEOTIDE SEQUENCE</scope>
    <source>
        <strain evidence="2">CBS 115976</strain>
    </source>
</reference>
<evidence type="ECO:0000259" key="1">
    <source>
        <dbReference type="Pfam" id="PF06985"/>
    </source>
</evidence>
<dbReference type="InterPro" id="IPR010730">
    <property type="entry name" value="HET"/>
</dbReference>
<feature type="domain" description="Heterokaryon incompatibility" evidence="1">
    <location>
        <begin position="62"/>
        <end position="227"/>
    </location>
</feature>
<dbReference type="InterPro" id="IPR052895">
    <property type="entry name" value="HetReg/Transcr_Mod"/>
</dbReference>
<dbReference type="EMBL" id="MU004230">
    <property type="protein sequence ID" value="KAF2674504.1"/>
    <property type="molecule type" value="Genomic_DNA"/>
</dbReference>
<dbReference type="Proteomes" id="UP000799302">
    <property type="component" value="Unassembled WGS sequence"/>
</dbReference>
<proteinExistence type="predicted"/>
<evidence type="ECO:0000313" key="2">
    <source>
        <dbReference type="EMBL" id="KAF2674504.1"/>
    </source>
</evidence>
<gene>
    <name evidence="2" type="ORF">BT63DRAFT_12317</name>
</gene>
<name>A0A6A6UU93_9PEZI</name>
<dbReference type="Pfam" id="PF06985">
    <property type="entry name" value="HET"/>
    <property type="match status" value="1"/>
</dbReference>
<dbReference type="AlphaFoldDB" id="A0A6A6UU93"/>
<evidence type="ECO:0000313" key="3">
    <source>
        <dbReference type="Proteomes" id="UP000799302"/>
    </source>
</evidence>
<organism evidence="2 3">
    <name type="scientific">Microthyrium microscopicum</name>
    <dbReference type="NCBI Taxonomy" id="703497"/>
    <lineage>
        <taxon>Eukaryota</taxon>
        <taxon>Fungi</taxon>
        <taxon>Dikarya</taxon>
        <taxon>Ascomycota</taxon>
        <taxon>Pezizomycotina</taxon>
        <taxon>Dothideomycetes</taxon>
        <taxon>Dothideomycetes incertae sedis</taxon>
        <taxon>Microthyriales</taxon>
        <taxon>Microthyriaceae</taxon>
        <taxon>Microthyrium</taxon>
    </lineage>
</organism>
<keyword evidence="3" id="KW-1185">Reference proteome</keyword>
<dbReference type="Pfam" id="PF26639">
    <property type="entry name" value="Het-6_barrel"/>
    <property type="match status" value="1"/>
</dbReference>
<sequence length="591" mass="66894">MTVDKVECRQSSCEGEAGDEYRYVPLTSDNSTRIVCLAPALDHNDPLRCSLSEIDVHHPPEYQALSYVWGIESERSSIQCGRQLVSITQNLDVALRHFRGTNEAKLLWVDSISINQRNIPERNKQVVIMGTIYRQATEVLVWLGRDNEYEETAAAIDMMNKLVKGLTSKEEEYMNQMRLQTKSTGMALLNLDIRMEFGIPEPGSKSFDALQDLFTRPWFYRAWTFQESFLASRKTYWIGSRSLSPGHIFNVQRLLMTLFVATEDARYLSAKCLDENMAFTSQNEWIATNGNNNKLTLSSLLAQRRGSKCGNPSDLVYSLLGIASDGADILPDYDESYGSVFAATTMHIIQHSNTLAILSEIDASTSSELPSWVPDWRHRRPHAGFVWSGFPHTSLYRATGSTGAKATLSKDSMQLTIQGIRCGVVEYVQPWDVEVFKNDSHYVLLQILQADVSEFSSLPVRWNSEDRELLNQKNADEMVTYILRLLEWKHGCKYFCTKNGLLGNANSSAMVGDIVVLLNGGQVPYLIRKSEMTGKFSFVGDCYVHNYMDGQGFIEARKKADPTYDDHDRSWLQGLEDAEIMPFPVETFNII</sequence>
<dbReference type="PANTHER" id="PTHR24148">
    <property type="entry name" value="ANKYRIN REPEAT DOMAIN-CONTAINING PROTEIN 39 HOMOLOG-RELATED"/>
    <property type="match status" value="1"/>
</dbReference>